<keyword evidence="7 8" id="KW-0407">Ion channel</keyword>
<dbReference type="PANTHER" id="PTHR11003:SF249">
    <property type="entry name" value="TWO PORE POTASSIUM CHANNEL PROTEIN SUP-9"/>
    <property type="match status" value="1"/>
</dbReference>
<evidence type="ECO:0000256" key="10">
    <source>
        <dbReference type="SAM" id="Phobius"/>
    </source>
</evidence>
<keyword evidence="6 10" id="KW-0472">Membrane</keyword>
<feature type="transmembrane region" description="Helical" evidence="10">
    <location>
        <begin position="195"/>
        <end position="221"/>
    </location>
</feature>
<dbReference type="Pfam" id="PF07885">
    <property type="entry name" value="Ion_trans_2"/>
    <property type="match status" value="2"/>
</dbReference>
<feature type="transmembrane region" description="Helical" evidence="10">
    <location>
        <begin position="52"/>
        <end position="70"/>
    </location>
</feature>
<evidence type="ECO:0000313" key="13">
    <source>
        <dbReference type="Proteomes" id="UP000078200"/>
    </source>
</evidence>
<dbReference type="GO" id="GO:0005886">
    <property type="term" value="C:plasma membrane"/>
    <property type="evidence" value="ECO:0007669"/>
    <property type="project" value="TreeGrafter"/>
</dbReference>
<dbReference type="STRING" id="7395.A0A1A9ULB4"/>
<keyword evidence="2 8" id="KW-0813">Transport</keyword>
<keyword evidence="13" id="KW-1185">Reference proteome</keyword>
<feature type="region of interest" description="Disordered" evidence="9">
    <location>
        <begin position="239"/>
        <end position="284"/>
    </location>
</feature>
<dbReference type="EnsemblMetazoa" id="GAUT008216-RA">
    <property type="protein sequence ID" value="GAUT008216-PA"/>
    <property type="gene ID" value="GAUT008216"/>
</dbReference>
<evidence type="ECO:0000256" key="1">
    <source>
        <dbReference type="ARBA" id="ARBA00004141"/>
    </source>
</evidence>
<feature type="domain" description="Potassium channel" evidence="11">
    <location>
        <begin position="50"/>
        <end position="105"/>
    </location>
</feature>
<evidence type="ECO:0000256" key="5">
    <source>
        <dbReference type="ARBA" id="ARBA00023065"/>
    </source>
</evidence>
<comment type="similarity">
    <text evidence="8">Belongs to the two pore domain potassium channel (TC 1.A.1.8) family.</text>
</comment>
<accession>A0A1A9ULB4</accession>
<comment type="subcellular location">
    <subcellularLocation>
        <location evidence="1">Membrane</location>
        <topology evidence="1">Multi-pass membrane protein</topology>
    </subcellularLocation>
</comment>
<protein>
    <recommendedName>
        <fullName evidence="11">Potassium channel domain-containing protein</fullName>
    </recommendedName>
</protein>
<feature type="transmembrane region" description="Helical" evidence="10">
    <location>
        <begin position="132"/>
        <end position="157"/>
    </location>
</feature>
<evidence type="ECO:0000256" key="4">
    <source>
        <dbReference type="ARBA" id="ARBA00022989"/>
    </source>
</evidence>
<keyword evidence="4 10" id="KW-1133">Transmembrane helix</keyword>
<dbReference type="SUPFAM" id="SSF81324">
    <property type="entry name" value="Voltage-gated potassium channels"/>
    <property type="match status" value="2"/>
</dbReference>
<dbReference type="PRINTS" id="PR01333">
    <property type="entry name" value="2POREKCHANEL"/>
</dbReference>
<organism evidence="12 13">
    <name type="scientific">Glossina austeni</name>
    <name type="common">Savannah tsetse fly</name>
    <dbReference type="NCBI Taxonomy" id="7395"/>
    <lineage>
        <taxon>Eukaryota</taxon>
        <taxon>Metazoa</taxon>
        <taxon>Ecdysozoa</taxon>
        <taxon>Arthropoda</taxon>
        <taxon>Hexapoda</taxon>
        <taxon>Insecta</taxon>
        <taxon>Pterygota</taxon>
        <taxon>Neoptera</taxon>
        <taxon>Endopterygota</taxon>
        <taxon>Diptera</taxon>
        <taxon>Brachycera</taxon>
        <taxon>Muscomorpha</taxon>
        <taxon>Hippoboscoidea</taxon>
        <taxon>Glossinidae</taxon>
        <taxon>Glossina</taxon>
    </lineage>
</organism>
<dbReference type="Proteomes" id="UP000078200">
    <property type="component" value="Unassembled WGS sequence"/>
</dbReference>
<dbReference type="PANTHER" id="PTHR11003">
    <property type="entry name" value="POTASSIUM CHANNEL, SUBFAMILY K"/>
    <property type="match status" value="1"/>
</dbReference>
<dbReference type="GO" id="GO:0022841">
    <property type="term" value="F:potassium ion leak channel activity"/>
    <property type="evidence" value="ECO:0007669"/>
    <property type="project" value="TreeGrafter"/>
</dbReference>
<dbReference type="Gene3D" id="1.10.287.70">
    <property type="match status" value="1"/>
</dbReference>
<feature type="compositionally biased region" description="Polar residues" evidence="9">
    <location>
        <begin position="274"/>
        <end position="284"/>
    </location>
</feature>
<dbReference type="GO" id="GO:0015271">
    <property type="term" value="F:outward rectifier potassium channel activity"/>
    <property type="evidence" value="ECO:0007669"/>
    <property type="project" value="TreeGrafter"/>
</dbReference>
<dbReference type="PRINTS" id="PR01586">
    <property type="entry name" value="TWIKCHANNEL"/>
</dbReference>
<dbReference type="InterPro" id="IPR003280">
    <property type="entry name" value="2pore_dom_K_chnl"/>
</dbReference>
<dbReference type="GO" id="GO:0030322">
    <property type="term" value="P:stabilization of membrane potential"/>
    <property type="evidence" value="ECO:0007669"/>
    <property type="project" value="TreeGrafter"/>
</dbReference>
<feature type="transmembrane region" description="Helical" evidence="10">
    <location>
        <begin position="82"/>
        <end position="103"/>
    </location>
</feature>
<dbReference type="VEuPathDB" id="VectorBase:GAUT008216"/>
<evidence type="ECO:0000259" key="11">
    <source>
        <dbReference type="Pfam" id="PF07885"/>
    </source>
</evidence>
<evidence type="ECO:0000256" key="9">
    <source>
        <dbReference type="SAM" id="MobiDB-lite"/>
    </source>
</evidence>
<dbReference type="InterPro" id="IPR005408">
    <property type="entry name" value="2pore_dom_K_chnl_TWIK"/>
</dbReference>
<keyword evidence="5 8" id="KW-0406">Ion transport</keyword>
<feature type="compositionally biased region" description="Low complexity" evidence="9">
    <location>
        <begin position="256"/>
        <end position="265"/>
    </location>
</feature>
<dbReference type="InterPro" id="IPR013099">
    <property type="entry name" value="K_chnl_dom"/>
</dbReference>
<feature type="domain" description="Potassium channel" evidence="11">
    <location>
        <begin position="142"/>
        <end position="222"/>
    </location>
</feature>
<feature type="transmembrane region" description="Helical" evidence="10">
    <location>
        <begin position="164"/>
        <end position="183"/>
    </location>
</feature>
<sequence>MTDPSELLSGHHVYKTLWICEDNHLEDFLVAVLQANSYGISPLRNASQDSNWNFGQAILFATSVVTTIGYGRTKPLSNGGKIFCIIFASIGIPLTLVLASATVEKLLPLANKLLCALNVKFEGILDPVYVKMILLTIIASLVIVCWFIIPSIIFAYLQPSWTGLDAFYFCFISLTTIGLGDYVPDETIGDDPNLFVLYEVVVCVYLLLGLMAMMFVLTIFYDIPQMNLTHLLTEGEHSGPVERHLTGRSSTFENTSSYRSSSPPRRTVRIAEGSASSESTLMHK</sequence>
<dbReference type="AlphaFoldDB" id="A0A1A9ULB4"/>
<evidence type="ECO:0000256" key="8">
    <source>
        <dbReference type="RuleBase" id="RU003857"/>
    </source>
</evidence>
<evidence type="ECO:0000256" key="6">
    <source>
        <dbReference type="ARBA" id="ARBA00023136"/>
    </source>
</evidence>
<name>A0A1A9ULB4_GLOAU</name>
<proteinExistence type="inferred from homology"/>
<evidence type="ECO:0000256" key="3">
    <source>
        <dbReference type="ARBA" id="ARBA00022692"/>
    </source>
</evidence>
<evidence type="ECO:0000256" key="2">
    <source>
        <dbReference type="ARBA" id="ARBA00022448"/>
    </source>
</evidence>
<keyword evidence="3 8" id="KW-0812">Transmembrane</keyword>
<reference evidence="12" key="1">
    <citation type="submission" date="2020-05" db="UniProtKB">
        <authorList>
            <consortium name="EnsemblMetazoa"/>
        </authorList>
    </citation>
    <scope>IDENTIFICATION</scope>
    <source>
        <strain evidence="12">TTRI</strain>
    </source>
</reference>
<evidence type="ECO:0000313" key="12">
    <source>
        <dbReference type="EnsemblMetazoa" id="GAUT008216-PA"/>
    </source>
</evidence>
<evidence type="ECO:0000256" key="7">
    <source>
        <dbReference type="ARBA" id="ARBA00023303"/>
    </source>
</evidence>